<dbReference type="Pfam" id="PF13004">
    <property type="entry name" value="BACON"/>
    <property type="match status" value="4"/>
</dbReference>
<dbReference type="InterPro" id="IPR013783">
    <property type="entry name" value="Ig-like_fold"/>
</dbReference>
<dbReference type="CDD" id="cd14948">
    <property type="entry name" value="BACON"/>
    <property type="match status" value="4"/>
</dbReference>
<dbReference type="InterPro" id="IPR024361">
    <property type="entry name" value="BACON"/>
</dbReference>
<name>A0A9D2KTE3_9BACE</name>
<organism evidence="2 3">
    <name type="scientific">Candidatus Bacteroides intestinavium</name>
    <dbReference type="NCBI Taxonomy" id="2838469"/>
    <lineage>
        <taxon>Bacteria</taxon>
        <taxon>Pseudomonadati</taxon>
        <taxon>Bacteroidota</taxon>
        <taxon>Bacteroidia</taxon>
        <taxon>Bacteroidales</taxon>
        <taxon>Bacteroidaceae</taxon>
        <taxon>Bacteroides</taxon>
    </lineage>
</organism>
<feature type="domain" description="BACON" evidence="1">
    <location>
        <begin position="146"/>
        <end position="199"/>
    </location>
</feature>
<dbReference type="EMBL" id="DWZE01000086">
    <property type="protein sequence ID" value="HJA83853.1"/>
    <property type="molecule type" value="Genomic_DNA"/>
</dbReference>
<feature type="domain" description="BACON" evidence="1">
    <location>
        <begin position="323"/>
        <end position="377"/>
    </location>
</feature>
<proteinExistence type="predicted"/>
<evidence type="ECO:0000313" key="2">
    <source>
        <dbReference type="EMBL" id="HJA83853.1"/>
    </source>
</evidence>
<protein>
    <submittedName>
        <fullName evidence="2">BACON domain-containing protein</fullName>
    </submittedName>
</protein>
<evidence type="ECO:0000259" key="1">
    <source>
        <dbReference type="Pfam" id="PF13004"/>
    </source>
</evidence>
<dbReference type="Gene3D" id="2.60.40.10">
    <property type="entry name" value="Immunoglobulins"/>
    <property type="match status" value="4"/>
</dbReference>
<evidence type="ECO:0000313" key="3">
    <source>
        <dbReference type="Proteomes" id="UP000823860"/>
    </source>
</evidence>
<feature type="domain" description="BACON" evidence="1">
    <location>
        <begin position="238"/>
        <end position="280"/>
    </location>
</feature>
<accession>A0A9D2KTE3</accession>
<feature type="domain" description="BACON" evidence="1">
    <location>
        <begin position="54"/>
        <end position="110"/>
    </location>
</feature>
<reference evidence="2" key="2">
    <citation type="submission" date="2021-04" db="EMBL/GenBank/DDBJ databases">
        <authorList>
            <person name="Gilroy R."/>
        </authorList>
    </citation>
    <scope>NUCLEOTIDE SEQUENCE</scope>
    <source>
        <strain evidence="2">ChiHecec1B25-7008</strain>
    </source>
</reference>
<dbReference type="Proteomes" id="UP000823860">
    <property type="component" value="Unassembled WGS sequence"/>
</dbReference>
<reference evidence="2" key="1">
    <citation type="journal article" date="2021" name="PeerJ">
        <title>Extensive microbial diversity within the chicken gut microbiome revealed by metagenomics and culture.</title>
        <authorList>
            <person name="Gilroy R."/>
            <person name="Ravi A."/>
            <person name="Getino M."/>
            <person name="Pursley I."/>
            <person name="Horton D.L."/>
            <person name="Alikhan N.F."/>
            <person name="Baker D."/>
            <person name="Gharbi K."/>
            <person name="Hall N."/>
            <person name="Watson M."/>
            <person name="Adriaenssens E.M."/>
            <person name="Foster-Nyarko E."/>
            <person name="Jarju S."/>
            <person name="Secka A."/>
            <person name="Antonio M."/>
            <person name="Oren A."/>
            <person name="Chaudhuri R.R."/>
            <person name="La Ragione R."/>
            <person name="Hildebrand F."/>
            <person name="Pallen M.J."/>
        </authorList>
    </citation>
    <scope>NUCLEOTIDE SEQUENCE</scope>
    <source>
        <strain evidence="2">ChiHecec1B25-7008</strain>
    </source>
</reference>
<sequence>MVCLLAGLAACSDDKNSEQPAPVPGITLDGTGSSLLFETGGGSQSVSFNATVGWTAETDQDWCSVLPASGGAGDASVTVTLEANDTPDERNATLVLTAGTATKRITLVQKQQDALTVTSNKVEMDAAGGNFEIEVQANVSFGYELDEDAAAWIAPVETKALTTTRLQFNVQPNDNEEKREGRIVLRAGELTETVTVYQAAGMPTLVLTQNEYTVGSAGGEIVIELQSNVEYEMILPGQADWISKAVTRAFSTYTHRIQVAPNEDYDLREAEIHFVNEQKEIDEVVHILQVQKNAILVAKNSYEVTAEAGQLDFSINTNVDFQVSVSADWLRQAPDTRGLVEVPLSFVYESNEEETPREAVITLSADGVEQTVTVVQEGIKNENRVSIVHSGQTFTAPLITGVSFTDAFISWGDGTCEEYKAEATHAYGDGGIHTVVIESVGAEEITLPDLEGVSEIDLSAF</sequence>
<comment type="caution">
    <text evidence="2">The sequence shown here is derived from an EMBL/GenBank/DDBJ whole genome shotgun (WGS) entry which is preliminary data.</text>
</comment>
<gene>
    <name evidence="2" type="ORF">H9785_07800</name>
</gene>
<dbReference type="AlphaFoldDB" id="A0A9D2KTE3"/>